<dbReference type="PRINTS" id="PR01217">
    <property type="entry name" value="PRICHEXTENSN"/>
</dbReference>
<dbReference type="GO" id="GO:0055085">
    <property type="term" value="P:transmembrane transport"/>
    <property type="evidence" value="ECO:0007669"/>
    <property type="project" value="InterPro"/>
</dbReference>
<protein>
    <submittedName>
        <fullName evidence="12">Periplasmic energy transduction protein TonB</fullName>
    </submittedName>
</protein>
<keyword evidence="7" id="KW-0653">Protein transport</keyword>
<comment type="subcellular location">
    <subcellularLocation>
        <location evidence="1">Cell inner membrane</location>
        <topology evidence="1">Single-pass membrane protein</topology>
        <orientation evidence="1">Periplasmic side</orientation>
    </subcellularLocation>
</comment>
<dbReference type="SUPFAM" id="SSF74653">
    <property type="entry name" value="TolA/TonB C-terminal domain"/>
    <property type="match status" value="1"/>
</dbReference>
<proteinExistence type="inferred from homology"/>
<dbReference type="InterPro" id="IPR037682">
    <property type="entry name" value="TonB_C"/>
</dbReference>
<dbReference type="EMBL" id="AGBM01000002">
    <property type="protein sequence ID" value="EJK99369.1"/>
    <property type="molecule type" value="Genomic_DNA"/>
</dbReference>
<evidence type="ECO:0000256" key="6">
    <source>
        <dbReference type="ARBA" id="ARBA00022692"/>
    </source>
</evidence>
<dbReference type="NCBIfam" id="TIGR01352">
    <property type="entry name" value="tonB_Cterm"/>
    <property type="match status" value="1"/>
</dbReference>
<evidence type="ECO:0000256" key="5">
    <source>
        <dbReference type="ARBA" id="ARBA00022519"/>
    </source>
</evidence>
<sequence>MITTRQKLTRYSGSLAVVLGVHALAIALALNWTSRPPIELPPQAMMVELAPVPAPPPPAPPKVVTPPQPPEPVEELPLPKLAEAPEPEISVPKPVKPKPKPQPPKPKPKPEEKKPEPPKEQPSEQKPSDTPPTQAPTEKSAQPAPGPSPAQSAAKANWQGTLLAHLAKYKKYPRRAQQMNKEGTNRLRFVVDGEGNVLSFQLVDGSGTDSLDQATLDMIKNAQPLPKPPAELLSNGTIELTAPFVYSIDKRRR</sequence>
<keyword evidence="6" id="KW-0812">Transmembrane</keyword>
<feature type="domain" description="TonB C-terminal" evidence="11">
    <location>
        <begin position="157"/>
        <end position="253"/>
    </location>
</feature>
<evidence type="ECO:0000256" key="7">
    <source>
        <dbReference type="ARBA" id="ARBA00022927"/>
    </source>
</evidence>
<gene>
    <name evidence="12" type="primary">tonB</name>
    <name evidence="12" type="ORF">PflQ2_0164</name>
</gene>
<dbReference type="PANTHER" id="PTHR33446">
    <property type="entry name" value="PROTEIN TONB-RELATED"/>
    <property type="match status" value="1"/>
</dbReference>
<reference evidence="12" key="1">
    <citation type="journal article" date="2012" name="PLoS Genet.">
        <title>Comparative Genomics of Plant-Associated Pseudomonas spp.: Insights into Diversity and Inheritance of Traits Involved in Multitrophic Interactions.</title>
        <authorList>
            <person name="Loper J.E."/>
            <person name="Hassan K.A."/>
            <person name="Mavrodi D.V."/>
            <person name="Davis E.W.II."/>
            <person name="Lim C.K."/>
            <person name="Shaffer B.T."/>
            <person name="Elbourne L.D."/>
            <person name="Stockwell V.O."/>
            <person name="Hartney S.L."/>
            <person name="Breakwell K."/>
            <person name="Henkels M.D."/>
            <person name="Tetu S.G."/>
            <person name="Rangel L.I."/>
            <person name="Kidarsa T.A."/>
            <person name="Wilson N.L."/>
            <person name="van de Mortel J.E."/>
            <person name="Song C."/>
            <person name="Blumhagen R."/>
            <person name="Radune D."/>
            <person name="Hostetler J.B."/>
            <person name="Brinkac L.M."/>
            <person name="Durkin A.S."/>
            <person name="Kluepfel D.A."/>
            <person name="Wechter W.P."/>
            <person name="Anderson A.J."/>
            <person name="Kim Y.C."/>
            <person name="Pierson L.S.III."/>
            <person name="Pierson E.A."/>
            <person name="Lindow S.E."/>
            <person name="Kobayashi D.Y."/>
            <person name="Raaijmakers J.M."/>
            <person name="Weller D.M."/>
            <person name="Thomashow L.S."/>
            <person name="Allen A.E."/>
            <person name="Paulsen I.T."/>
        </authorList>
    </citation>
    <scope>NUCLEOTIDE SEQUENCE [LARGE SCALE GENOMIC DNA]</scope>
    <source>
        <strain evidence="12">Q2-87</strain>
    </source>
</reference>
<evidence type="ECO:0000256" key="9">
    <source>
        <dbReference type="ARBA" id="ARBA00023136"/>
    </source>
</evidence>
<feature type="compositionally biased region" description="Pro residues" evidence="10">
    <location>
        <begin position="52"/>
        <end position="71"/>
    </location>
</feature>
<organism evidence="12">
    <name type="scientific">Pseudomonas fluorescens (strain Q2-87)</name>
    <dbReference type="NCBI Taxonomy" id="1038922"/>
    <lineage>
        <taxon>Bacteria</taxon>
        <taxon>Pseudomonadati</taxon>
        <taxon>Pseudomonadota</taxon>
        <taxon>Gammaproteobacteria</taxon>
        <taxon>Pseudomonadales</taxon>
        <taxon>Pseudomonadaceae</taxon>
        <taxon>Pseudomonas</taxon>
    </lineage>
</organism>
<evidence type="ECO:0000256" key="10">
    <source>
        <dbReference type="SAM" id="MobiDB-lite"/>
    </source>
</evidence>
<dbReference type="Proteomes" id="UP000007289">
    <property type="component" value="Chromosome"/>
</dbReference>
<comment type="similarity">
    <text evidence="2">Belongs to the TonB family.</text>
</comment>
<dbReference type="PROSITE" id="PS52015">
    <property type="entry name" value="TONB_CTD"/>
    <property type="match status" value="1"/>
</dbReference>
<dbReference type="PATRIC" id="fig|1038922.3.peg.5357"/>
<keyword evidence="5" id="KW-0997">Cell inner membrane</keyword>
<keyword evidence="3" id="KW-0813">Transport</keyword>
<evidence type="ECO:0000313" key="12">
    <source>
        <dbReference type="EMBL" id="EJK99369.1"/>
    </source>
</evidence>
<feature type="compositionally biased region" description="Low complexity" evidence="10">
    <location>
        <begin position="139"/>
        <end position="156"/>
    </location>
</feature>
<feature type="compositionally biased region" description="Low complexity" evidence="10">
    <location>
        <begin position="75"/>
        <end position="93"/>
    </location>
</feature>
<dbReference type="RefSeq" id="WP_003177252.1">
    <property type="nucleotide sequence ID" value="NZ_CM001558.1"/>
</dbReference>
<dbReference type="AlphaFoldDB" id="J2E8C1"/>
<feature type="compositionally biased region" description="Basic and acidic residues" evidence="10">
    <location>
        <begin position="108"/>
        <end position="127"/>
    </location>
</feature>
<keyword evidence="8" id="KW-1133">Transmembrane helix</keyword>
<dbReference type="GO" id="GO:0015031">
    <property type="term" value="P:protein transport"/>
    <property type="evidence" value="ECO:0007669"/>
    <property type="project" value="UniProtKB-KW"/>
</dbReference>
<evidence type="ECO:0000256" key="4">
    <source>
        <dbReference type="ARBA" id="ARBA00022475"/>
    </source>
</evidence>
<comment type="caution">
    <text evidence="12">The sequence shown here is derived from an EMBL/GenBank/DDBJ whole genome shotgun (WGS) entry which is preliminary data.</text>
</comment>
<name>J2E8C1_PSEFQ</name>
<dbReference type="PANTHER" id="PTHR33446:SF2">
    <property type="entry name" value="PROTEIN TONB"/>
    <property type="match status" value="1"/>
</dbReference>
<evidence type="ECO:0000259" key="11">
    <source>
        <dbReference type="PROSITE" id="PS52015"/>
    </source>
</evidence>
<dbReference type="GO" id="GO:0031992">
    <property type="term" value="F:energy transducer activity"/>
    <property type="evidence" value="ECO:0007669"/>
    <property type="project" value="TreeGrafter"/>
</dbReference>
<feature type="region of interest" description="Disordered" evidence="10">
    <location>
        <begin position="51"/>
        <end position="159"/>
    </location>
</feature>
<evidence type="ECO:0000256" key="2">
    <source>
        <dbReference type="ARBA" id="ARBA00006555"/>
    </source>
</evidence>
<dbReference type="HOGENOM" id="CLU_076333_1_0_6"/>
<dbReference type="eggNOG" id="COG0810">
    <property type="taxonomic scope" value="Bacteria"/>
</dbReference>
<evidence type="ECO:0000256" key="8">
    <source>
        <dbReference type="ARBA" id="ARBA00022989"/>
    </source>
</evidence>
<dbReference type="InterPro" id="IPR006260">
    <property type="entry name" value="TonB/TolA_C"/>
</dbReference>
<dbReference type="GO" id="GO:0098797">
    <property type="term" value="C:plasma membrane protein complex"/>
    <property type="evidence" value="ECO:0007669"/>
    <property type="project" value="TreeGrafter"/>
</dbReference>
<keyword evidence="4" id="KW-1003">Cell membrane</keyword>
<accession>J2E8C1</accession>
<keyword evidence="9" id="KW-0472">Membrane</keyword>
<dbReference type="Gene3D" id="3.30.1150.10">
    <property type="match status" value="1"/>
</dbReference>
<dbReference type="Pfam" id="PF03544">
    <property type="entry name" value="TonB_C"/>
    <property type="match status" value="1"/>
</dbReference>
<evidence type="ECO:0000256" key="3">
    <source>
        <dbReference type="ARBA" id="ARBA00022448"/>
    </source>
</evidence>
<dbReference type="InterPro" id="IPR051045">
    <property type="entry name" value="TonB-dependent_transducer"/>
</dbReference>
<evidence type="ECO:0000256" key="1">
    <source>
        <dbReference type="ARBA" id="ARBA00004383"/>
    </source>
</evidence>